<reference evidence="2" key="1">
    <citation type="journal article" date="2021" name="PeerJ">
        <title>Extensive microbial diversity within the chicken gut microbiome revealed by metagenomics and culture.</title>
        <authorList>
            <person name="Gilroy R."/>
            <person name="Ravi A."/>
            <person name="Getino M."/>
            <person name="Pursley I."/>
            <person name="Horton D.L."/>
            <person name="Alikhan N.F."/>
            <person name="Baker D."/>
            <person name="Gharbi K."/>
            <person name="Hall N."/>
            <person name="Watson M."/>
            <person name="Adriaenssens E.M."/>
            <person name="Foster-Nyarko E."/>
            <person name="Jarju S."/>
            <person name="Secka A."/>
            <person name="Antonio M."/>
            <person name="Oren A."/>
            <person name="Chaudhuri R.R."/>
            <person name="La Ragione R."/>
            <person name="Hildebrand F."/>
            <person name="Pallen M.J."/>
        </authorList>
    </citation>
    <scope>NUCLEOTIDE SEQUENCE</scope>
    <source>
        <strain evidence="2">ChiBcec6-4105</strain>
    </source>
</reference>
<evidence type="ECO:0000313" key="2">
    <source>
        <dbReference type="EMBL" id="HJD30208.1"/>
    </source>
</evidence>
<dbReference type="EMBL" id="DWUY01000317">
    <property type="protein sequence ID" value="HJD30208.1"/>
    <property type="molecule type" value="Genomic_DNA"/>
</dbReference>
<accession>A0A9D2TZK2</accession>
<organism evidence="2 3">
    <name type="scientific">Candidatus Blautia avicola</name>
    <dbReference type="NCBI Taxonomy" id="2838483"/>
    <lineage>
        <taxon>Bacteria</taxon>
        <taxon>Bacillati</taxon>
        <taxon>Bacillota</taxon>
        <taxon>Clostridia</taxon>
        <taxon>Lachnospirales</taxon>
        <taxon>Lachnospiraceae</taxon>
        <taxon>Blautia</taxon>
    </lineage>
</organism>
<evidence type="ECO:0000313" key="3">
    <source>
        <dbReference type="Proteomes" id="UP000823892"/>
    </source>
</evidence>
<dbReference type="Proteomes" id="UP000823892">
    <property type="component" value="Unassembled WGS sequence"/>
</dbReference>
<proteinExistence type="predicted"/>
<feature type="transmembrane region" description="Helical" evidence="1">
    <location>
        <begin position="32"/>
        <end position="53"/>
    </location>
</feature>
<name>A0A9D2TZK2_9FIRM</name>
<keyword evidence="1" id="KW-0472">Membrane</keyword>
<dbReference type="AlphaFoldDB" id="A0A9D2TZK2"/>
<gene>
    <name evidence="2" type="ORF">H9914_14635</name>
</gene>
<sequence>MKFRLWIIYKRISRIVKNIYHSRFLCWLRNTLLFNIVIMTILVLGIVYVLFLFSPSEANVYFSDKVSELEFSAQSVSGTLETDHITLQIETDCKIRLDNFCINYENERYDNIQYLLLSLKKDAPFSLIGIQRNDGIITSAFFTDQSLIGIEDSVRCFNKDIIFNNGILLGGLENAEYKVWITGADVTALDSNNTEIFEATDFCFEINEDMNGTAYLTTDVKTTIKTPNILRKYNELPDVNYCSADFKGVNNATYVGNGDLLFSPSVSPETYSIYEQTVDFHGVATQLDASIMITEDSLEDNIVLTMNGKVDEAYISNMTLFPTFSGWYKDNIYLAPLSLVSIVFGSISLLKKKRNT</sequence>
<reference evidence="2" key="2">
    <citation type="submission" date="2021-04" db="EMBL/GenBank/DDBJ databases">
        <authorList>
            <person name="Gilroy R."/>
        </authorList>
    </citation>
    <scope>NUCLEOTIDE SEQUENCE</scope>
    <source>
        <strain evidence="2">ChiBcec6-4105</strain>
    </source>
</reference>
<evidence type="ECO:0000256" key="1">
    <source>
        <dbReference type="SAM" id="Phobius"/>
    </source>
</evidence>
<keyword evidence="1" id="KW-0812">Transmembrane</keyword>
<comment type="caution">
    <text evidence="2">The sequence shown here is derived from an EMBL/GenBank/DDBJ whole genome shotgun (WGS) entry which is preliminary data.</text>
</comment>
<keyword evidence="1" id="KW-1133">Transmembrane helix</keyword>
<feature type="transmembrane region" description="Helical" evidence="1">
    <location>
        <begin position="332"/>
        <end position="350"/>
    </location>
</feature>
<protein>
    <submittedName>
        <fullName evidence="2">Uncharacterized protein</fullName>
    </submittedName>
</protein>